<evidence type="ECO:0000259" key="1">
    <source>
        <dbReference type="Pfam" id="PF01909"/>
    </source>
</evidence>
<protein>
    <submittedName>
        <fullName evidence="2">DNA polymerase beta domain protein region</fullName>
    </submittedName>
</protein>
<organism evidence="2 3">
    <name type="scientific">Methanoplanus limicola DSM 2279</name>
    <dbReference type="NCBI Taxonomy" id="937775"/>
    <lineage>
        <taxon>Archaea</taxon>
        <taxon>Methanobacteriati</taxon>
        <taxon>Methanobacteriota</taxon>
        <taxon>Stenosarchaea group</taxon>
        <taxon>Methanomicrobia</taxon>
        <taxon>Methanomicrobiales</taxon>
        <taxon>Methanomicrobiaceae</taxon>
        <taxon>Methanoplanus</taxon>
    </lineage>
</organism>
<dbReference type="OrthoDB" id="61846at2157"/>
<sequence length="190" mass="21673">MISQQINAKGISEILKTEDRIAVLRYASVNTSFTATDVVASTRKTKGFVSRYLNLLLKAGYITSQGRNYFWVDNAETQSLKRYLNIQLLMSVLKLPEWAKGIGCYGSFVKGTNNTDSDLDLFVFVEKYSYELEIKAAKIERNTEKVIGSETNILILTEDKLMEMQENDQPFYNSLIRTAVTLRGVHIEEY</sequence>
<accession>H1Z0W6</accession>
<dbReference type="SUPFAM" id="SSF81301">
    <property type="entry name" value="Nucleotidyltransferase"/>
    <property type="match status" value="1"/>
</dbReference>
<dbReference type="CDD" id="cd05403">
    <property type="entry name" value="NT_KNTase_like"/>
    <property type="match status" value="1"/>
</dbReference>
<reference evidence="2 3" key="1">
    <citation type="submission" date="2011-10" db="EMBL/GenBank/DDBJ databases">
        <title>The Improved High-Quality Draft genome of Methanoplanus limicola DSM 2279.</title>
        <authorList>
            <consortium name="US DOE Joint Genome Institute (JGI-PGF)"/>
            <person name="Lucas S."/>
            <person name="Copeland A."/>
            <person name="Lapidus A."/>
            <person name="Glavina del Rio T."/>
            <person name="Dalin E."/>
            <person name="Tice H."/>
            <person name="Bruce D."/>
            <person name="Goodwin L."/>
            <person name="Pitluck S."/>
            <person name="Peters L."/>
            <person name="Mikhailova N."/>
            <person name="Lu M."/>
            <person name="Kyrpides N."/>
            <person name="Mavromatis K."/>
            <person name="Ivanova N."/>
            <person name="Markowitz V."/>
            <person name="Cheng J.-F."/>
            <person name="Hugenholtz P."/>
            <person name="Woyke T."/>
            <person name="Wu D."/>
            <person name="Wirth R."/>
            <person name="Brambilla E.-M."/>
            <person name="Klenk H.-P."/>
            <person name="Eisen J.A."/>
        </authorList>
    </citation>
    <scope>NUCLEOTIDE SEQUENCE [LARGE SCALE GENOMIC DNA]</scope>
    <source>
        <strain evidence="2 3">DSM 2279</strain>
    </source>
</reference>
<evidence type="ECO:0000313" key="3">
    <source>
        <dbReference type="Proteomes" id="UP000005741"/>
    </source>
</evidence>
<gene>
    <name evidence="2" type="ORF">Metlim_2195</name>
</gene>
<dbReference type="InterPro" id="IPR043519">
    <property type="entry name" value="NT_sf"/>
</dbReference>
<dbReference type="SUPFAM" id="SSF46785">
    <property type="entry name" value="Winged helix' DNA-binding domain"/>
    <property type="match status" value="1"/>
</dbReference>
<dbReference type="Proteomes" id="UP000005741">
    <property type="component" value="Chromosome"/>
</dbReference>
<dbReference type="STRING" id="937775.Metlim_2195"/>
<dbReference type="GO" id="GO:0016779">
    <property type="term" value="F:nucleotidyltransferase activity"/>
    <property type="evidence" value="ECO:0007669"/>
    <property type="project" value="InterPro"/>
</dbReference>
<feature type="domain" description="Polymerase nucleotidyl transferase" evidence="1">
    <location>
        <begin position="99"/>
        <end position="158"/>
    </location>
</feature>
<keyword evidence="3" id="KW-1185">Reference proteome</keyword>
<dbReference type="EMBL" id="CM001436">
    <property type="protein sequence ID" value="EHQ36259.1"/>
    <property type="molecule type" value="Genomic_DNA"/>
</dbReference>
<name>H1Z0W6_9EURY</name>
<dbReference type="InParanoid" id="H1Z0W6"/>
<dbReference type="RefSeq" id="WP_004078511.1">
    <property type="nucleotide sequence ID" value="NZ_CM001436.1"/>
</dbReference>
<dbReference type="AlphaFoldDB" id="H1Z0W6"/>
<dbReference type="Gene3D" id="3.30.460.10">
    <property type="entry name" value="Beta Polymerase, domain 2"/>
    <property type="match status" value="1"/>
</dbReference>
<dbReference type="Pfam" id="PF01909">
    <property type="entry name" value="NTP_transf_2"/>
    <property type="match status" value="1"/>
</dbReference>
<dbReference type="InterPro" id="IPR036390">
    <property type="entry name" value="WH_DNA-bd_sf"/>
</dbReference>
<evidence type="ECO:0000313" key="2">
    <source>
        <dbReference type="EMBL" id="EHQ36259.1"/>
    </source>
</evidence>
<dbReference type="HOGENOM" id="CLU_095209_0_0_2"/>
<proteinExistence type="predicted"/>
<dbReference type="InterPro" id="IPR002934">
    <property type="entry name" value="Polymerase_NTP_transf_dom"/>
</dbReference>